<evidence type="ECO:0000313" key="1">
    <source>
        <dbReference type="EMBL" id="GAI93007.1"/>
    </source>
</evidence>
<feature type="non-terminal residue" evidence="1">
    <location>
        <position position="1"/>
    </location>
</feature>
<dbReference type="EMBL" id="BARW01017930">
    <property type="protein sequence ID" value="GAI93007.1"/>
    <property type="molecule type" value="Genomic_DNA"/>
</dbReference>
<name>X1SJ22_9ZZZZ</name>
<organism evidence="1">
    <name type="scientific">marine sediment metagenome</name>
    <dbReference type="NCBI Taxonomy" id="412755"/>
    <lineage>
        <taxon>unclassified sequences</taxon>
        <taxon>metagenomes</taxon>
        <taxon>ecological metagenomes</taxon>
    </lineage>
</organism>
<sequence>IALSKVFCEYPYLGFNYAIKRTIGLDLDELYQNWKDMY</sequence>
<dbReference type="AlphaFoldDB" id="X1SJ22"/>
<proteinExistence type="predicted"/>
<comment type="caution">
    <text evidence="1">The sequence shown here is derived from an EMBL/GenBank/DDBJ whole genome shotgun (WGS) entry which is preliminary data.</text>
</comment>
<gene>
    <name evidence="1" type="ORF">S12H4_30825</name>
</gene>
<protein>
    <submittedName>
        <fullName evidence="1">Uncharacterized protein</fullName>
    </submittedName>
</protein>
<reference evidence="1" key="1">
    <citation type="journal article" date="2014" name="Front. Microbiol.">
        <title>High frequency of phylogenetically diverse reductive dehalogenase-homologous genes in deep subseafloor sedimentary metagenomes.</title>
        <authorList>
            <person name="Kawai M."/>
            <person name="Futagami T."/>
            <person name="Toyoda A."/>
            <person name="Takaki Y."/>
            <person name="Nishi S."/>
            <person name="Hori S."/>
            <person name="Arai W."/>
            <person name="Tsubouchi T."/>
            <person name="Morono Y."/>
            <person name="Uchiyama I."/>
            <person name="Ito T."/>
            <person name="Fujiyama A."/>
            <person name="Inagaki F."/>
            <person name="Takami H."/>
        </authorList>
    </citation>
    <scope>NUCLEOTIDE SEQUENCE</scope>
    <source>
        <strain evidence="1">Expedition CK06-06</strain>
    </source>
</reference>
<accession>X1SJ22</accession>